<evidence type="ECO:0000313" key="2">
    <source>
        <dbReference type="Proteomes" id="UP000003111"/>
    </source>
</evidence>
<dbReference type="AlphaFoldDB" id="E2SE61"/>
<proteinExistence type="predicted"/>
<gene>
    <name evidence="1" type="ORF">HMPREF0063_11997</name>
</gene>
<dbReference type="EMBL" id="ACLF03000006">
    <property type="protein sequence ID" value="EFQ82788.1"/>
    <property type="molecule type" value="Genomic_DNA"/>
</dbReference>
<dbReference type="HOGENOM" id="CLU_104590_1_2_11"/>
<dbReference type="STRING" id="585531.HMPREF0063_11997"/>
<accession>E2SE61</accession>
<dbReference type="OrthoDB" id="3266819at2"/>
<dbReference type="RefSeq" id="WP_007077089.1">
    <property type="nucleotide sequence ID" value="NZ_CM001024.1"/>
</dbReference>
<dbReference type="InterPro" id="IPR019639">
    <property type="entry name" value="DUF2505"/>
</dbReference>
<sequence length="156" mass="16986">MKLTEKFSYPGVGVEDVYGLITDQAFREEACEDQHSLEYDVSIDGGTVTIVRTMPAEMPDFVKKLTGDTVKVKQTERWSDPGDGTRVADVKVSIIGQPAEMVGTAKLSTNGDNTDFVINGDVKVSIPFLGKKIEPEVHKAIVASLHSEVELGMTKL</sequence>
<organism evidence="1 2">
    <name type="scientific">Aeromicrobium marinum DSM 15272</name>
    <dbReference type="NCBI Taxonomy" id="585531"/>
    <lineage>
        <taxon>Bacteria</taxon>
        <taxon>Bacillati</taxon>
        <taxon>Actinomycetota</taxon>
        <taxon>Actinomycetes</taxon>
        <taxon>Propionibacteriales</taxon>
        <taxon>Nocardioidaceae</taxon>
        <taxon>Aeromicrobium</taxon>
    </lineage>
</organism>
<keyword evidence="2" id="KW-1185">Reference proteome</keyword>
<reference evidence="1" key="1">
    <citation type="submission" date="2010-08" db="EMBL/GenBank/DDBJ databases">
        <authorList>
            <person name="Muzny D."/>
            <person name="Qin X."/>
            <person name="Buhay C."/>
            <person name="Dugan-Rocha S."/>
            <person name="Ding Y."/>
            <person name="Chen G."/>
            <person name="Hawes A."/>
            <person name="Holder M."/>
            <person name="Jhangiani S."/>
            <person name="Johnson A."/>
            <person name="Khan Z."/>
            <person name="Li Z."/>
            <person name="Liu W."/>
            <person name="Liu X."/>
            <person name="Perez L."/>
            <person name="Shen H."/>
            <person name="Wang Q."/>
            <person name="Watt J."/>
            <person name="Xi L."/>
            <person name="Xin Y."/>
            <person name="Zhou J."/>
            <person name="Deng J."/>
            <person name="Jiang H."/>
            <person name="Liu Y."/>
            <person name="Qu J."/>
            <person name="Song X.-Z."/>
            <person name="Zhang L."/>
            <person name="Villasana D."/>
            <person name="Johnson A."/>
            <person name="Liu J."/>
            <person name="Liyanage D."/>
            <person name="Lorensuhewa L."/>
            <person name="Robinson T."/>
            <person name="Song A."/>
            <person name="Song B.-B."/>
            <person name="Dinh H."/>
            <person name="Thornton R."/>
            <person name="Coyle M."/>
            <person name="Francisco L."/>
            <person name="Jackson L."/>
            <person name="Javaid M."/>
            <person name="Korchina V."/>
            <person name="Kovar C."/>
            <person name="Mata R."/>
            <person name="Mathew T."/>
            <person name="Ngo R."/>
            <person name="Nguyen L."/>
            <person name="Nguyen N."/>
            <person name="Okwuonu G."/>
            <person name="Ongeri F."/>
            <person name="Pham C."/>
            <person name="Simmons D."/>
            <person name="Wilczek-Boney K."/>
            <person name="Hale W."/>
            <person name="Jakkamsetti A."/>
            <person name="Pham P."/>
            <person name="Ruth R."/>
            <person name="San Lucas F."/>
            <person name="Warren J."/>
            <person name="Zhang J."/>
            <person name="Zhao Z."/>
            <person name="Zhou C."/>
            <person name="Zhu D."/>
            <person name="Lee S."/>
            <person name="Bess C."/>
            <person name="Blankenburg K."/>
            <person name="Forbes L."/>
            <person name="Fu Q."/>
            <person name="Gubbala S."/>
            <person name="Hirani K."/>
            <person name="Jayaseelan J.C."/>
            <person name="Lara F."/>
            <person name="Munidasa M."/>
            <person name="Palculict T."/>
            <person name="Patil S."/>
            <person name="Pu L.-L."/>
            <person name="Saada N."/>
            <person name="Tang L."/>
            <person name="Weissenberger G."/>
            <person name="Zhu Y."/>
            <person name="Hemphill L."/>
            <person name="Shang Y."/>
            <person name="Youmans B."/>
            <person name="Ayvaz T."/>
            <person name="Ross M."/>
            <person name="Santibanez J."/>
            <person name="Aqrawi P."/>
            <person name="Gross S."/>
            <person name="Joshi V."/>
            <person name="Fowler G."/>
            <person name="Nazareth L."/>
            <person name="Reid J."/>
            <person name="Worley K."/>
            <person name="Petrosino J."/>
            <person name="Highlander S."/>
            <person name="Gibbs R."/>
        </authorList>
    </citation>
    <scope>NUCLEOTIDE SEQUENCE [LARGE SCALE GENOMIC DNA]</scope>
    <source>
        <strain evidence="1">DSM 15272</strain>
    </source>
</reference>
<dbReference type="Proteomes" id="UP000003111">
    <property type="component" value="Unassembled WGS sequence"/>
</dbReference>
<comment type="caution">
    <text evidence="1">The sequence shown here is derived from an EMBL/GenBank/DDBJ whole genome shotgun (WGS) entry which is preliminary data.</text>
</comment>
<evidence type="ECO:0008006" key="3">
    <source>
        <dbReference type="Google" id="ProtNLM"/>
    </source>
</evidence>
<evidence type="ECO:0000313" key="1">
    <source>
        <dbReference type="EMBL" id="EFQ82788.1"/>
    </source>
</evidence>
<name>E2SE61_9ACTN</name>
<dbReference type="eggNOG" id="COG3832">
    <property type="taxonomic scope" value="Bacteria"/>
</dbReference>
<dbReference type="Pfam" id="PF10698">
    <property type="entry name" value="DUF2505"/>
    <property type="match status" value="1"/>
</dbReference>
<protein>
    <recommendedName>
        <fullName evidence="3">DUF2505 domain-containing protein</fullName>
    </recommendedName>
</protein>